<name>A0ABW0F0S9_9HYPH</name>
<organism evidence="1 2">
    <name type="scientific">Bosea minatitlanensis</name>
    <dbReference type="NCBI Taxonomy" id="128782"/>
    <lineage>
        <taxon>Bacteria</taxon>
        <taxon>Pseudomonadati</taxon>
        <taxon>Pseudomonadota</taxon>
        <taxon>Alphaproteobacteria</taxon>
        <taxon>Hyphomicrobiales</taxon>
        <taxon>Boseaceae</taxon>
        <taxon>Bosea</taxon>
    </lineage>
</organism>
<proteinExistence type="predicted"/>
<reference evidence="2" key="1">
    <citation type="journal article" date="2019" name="Int. J. Syst. Evol. Microbiol.">
        <title>The Global Catalogue of Microorganisms (GCM) 10K type strain sequencing project: providing services to taxonomists for standard genome sequencing and annotation.</title>
        <authorList>
            <consortium name="The Broad Institute Genomics Platform"/>
            <consortium name="The Broad Institute Genome Sequencing Center for Infectious Disease"/>
            <person name="Wu L."/>
            <person name="Ma J."/>
        </authorList>
    </citation>
    <scope>NUCLEOTIDE SEQUENCE [LARGE SCALE GENOMIC DNA]</scope>
    <source>
        <strain evidence="2">CGMCC 1.15643</strain>
    </source>
</reference>
<accession>A0ABW0F0S9</accession>
<sequence>MTSDPGKPSDVEAALAEIGDHTDATSDLERAYLQGFQDGLRKGRTEGGKHALIADGEERVVEFAENHFGDGTVVRLLDNGDLYIVAAAVASLDAQMAFMGDLRDCIGDTDVFAYVTTPDASKTAIDRFAVESGRVLKA</sequence>
<evidence type="ECO:0000313" key="1">
    <source>
        <dbReference type="EMBL" id="MFC5293078.1"/>
    </source>
</evidence>
<dbReference type="EMBL" id="JBHSLI010000003">
    <property type="protein sequence ID" value="MFC5293078.1"/>
    <property type="molecule type" value="Genomic_DNA"/>
</dbReference>
<protein>
    <submittedName>
        <fullName evidence="1">Uncharacterized protein</fullName>
    </submittedName>
</protein>
<evidence type="ECO:0000313" key="2">
    <source>
        <dbReference type="Proteomes" id="UP001595976"/>
    </source>
</evidence>
<dbReference type="Proteomes" id="UP001595976">
    <property type="component" value="Unassembled WGS sequence"/>
</dbReference>
<comment type="caution">
    <text evidence="1">The sequence shown here is derived from an EMBL/GenBank/DDBJ whole genome shotgun (WGS) entry which is preliminary data.</text>
</comment>
<dbReference type="RefSeq" id="WP_260348837.1">
    <property type="nucleotide sequence ID" value="NZ_JAOAOS010000006.1"/>
</dbReference>
<gene>
    <name evidence="1" type="ORF">ACFPK2_08745</name>
</gene>
<keyword evidence="2" id="KW-1185">Reference proteome</keyword>